<dbReference type="OrthoDB" id="9792500at2"/>
<dbReference type="AlphaFoldDB" id="A0A1H3AA57"/>
<dbReference type="PRINTS" id="PR01438">
    <property type="entry name" value="UNVRSLSTRESS"/>
</dbReference>
<evidence type="ECO:0000256" key="1">
    <source>
        <dbReference type="ARBA" id="ARBA00008791"/>
    </source>
</evidence>
<protein>
    <submittedName>
        <fullName evidence="3">Nucleotide-binding universal stress protein, UspA family</fullName>
    </submittedName>
</protein>
<keyword evidence="4" id="KW-1185">Reference proteome</keyword>
<dbReference type="RefSeq" id="WP_089947560.1">
    <property type="nucleotide sequence ID" value="NZ_FNOI01000005.1"/>
</dbReference>
<dbReference type="PANTHER" id="PTHR46268">
    <property type="entry name" value="STRESS RESPONSE PROTEIN NHAX"/>
    <property type="match status" value="1"/>
</dbReference>
<evidence type="ECO:0000313" key="3">
    <source>
        <dbReference type="EMBL" id="SDX26622.1"/>
    </source>
</evidence>
<reference evidence="4" key="1">
    <citation type="submission" date="2016-10" db="EMBL/GenBank/DDBJ databases">
        <authorList>
            <person name="Varghese N."/>
            <person name="Submissions S."/>
        </authorList>
    </citation>
    <scope>NUCLEOTIDE SEQUENCE [LARGE SCALE GENOMIC DNA]</scope>
    <source>
        <strain evidence="4">DSM 26922</strain>
    </source>
</reference>
<sequence>MYSKILVPVVFDPDHTPDAALEVARAIAADGARVTILHVIEELPSYAARYVSGEFIEKSREDVMTRLDQIAAMVPGGEAMVVTGHSARTILEWADTHGNDCIIVSSHKPGVQDYFLGGTAARVVRYAQCAVHVVR</sequence>
<dbReference type="Pfam" id="PF00582">
    <property type="entry name" value="Usp"/>
    <property type="match status" value="1"/>
</dbReference>
<dbReference type="InterPro" id="IPR014729">
    <property type="entry name" value="Rossmann-like_a/b/a_fold"/>
</dbReference>
<organism evidence="3 4">
    <name type="scientific">Litoreibacter albidus</name>
    <dbReference type="NCBI Taxonomy" id="670155"/>
    <lineage>
        <taxon>Bacteria</taxon>
        <taxon>Pseudomonadati</taxon>
        <taxon>Pseudomonadota</taxon>
        <taxon>Alphaproteobacteria</taxon>
        <taxon>Rhodobacterales</taxon>
        <taxon>Roseobacteraceae</taxon>
        <taxon>Litoreibacter</taxon>
    </lineage>
</organism>
<name>A0A1H3AA57_9RHOB</name>
<accession>A0A1H3AA57</accession>
<dbReference type="Proteomes" id="UP000199441">
    <property type="component" value="Unassembled WGS sequence"/>
</dbReference>
<feature type="domain" description="UspA" evidence="2">
    <location>
        <begin position="1"/>
        <end position="135"/>
    </location>
</feature>
<dbReference type="SUPFAM" id="SSF52402">
    <property type="entry name" value="Adenine nucleotide alpha hydrolases-like"/>
    <property type="match status" value="1"/>
</dbReference>
<dbReference type="EMBL" id="FNOI01000005">
    <property type="protein sequence ID" value="SDX26622.1"/>
    <property type="molecule type" value="Genomic_DNA"/>
</dbReference>
<gene>
    <name evidence="3" type="ORF">SAMN04488001_2803</name>
</gene>
<dbReference type="CDD" id="cd00293">
    <property type="entry name" value="USP-like"/>
    <property type="match status" value="1"/>
</dbReference>
<dbReference type="InterPro" id="IPR006015">
    <property type="entry name" value="Universal_stress_UspA"/>
</dbReference>
<comment type="similarity">
    <text evidence="1">Belongs to the universal stress protein A family.</text>
</comment>
<evidence type="ECO:0000313" key="4">
    <source>
        <dbReference type="Proteomes" id="UP000199441"/>
    </source>
</evidence>
<dbReference type="InterPro" id="IPR006016">
    <property type="entry name" value="UspA"/>
</dbReference>
<dbReference type="Gene3D" id="3.40.50.620">
    <property type="entry name" value="HUPs"/>
    <property type="match status" value="1"/>
</dbReference>
<proteinExistence type="inferred from homology"/>
<dbReference type="PANTHER" id="PTHR46268:SF6">
    <property type="entry name" value="UNIVERSAL STRESS PROTEIN UP12"/>
    <property type="match status" value="1"/>
</dbReference>
<evidence type="ECO:0000259" key="2">
    <source>
        <dbReference type="Pfam" id="PF00582"/>
    </source>
</evidence>
<dbReference type="STRING" id="670155.SAMN04488001_2803"/>